<proteinExistence type="predicted"/>
<evidence type="ECO:0000313" key="4">
    <source>
        <dbReference type="Proteomes" id="UP001362999"/>
    </source>
</evidence>
<keyword evidence="1" id="KW-1133">Transmembrane helix</keyword>
<dbReference type="AlphaFoldDB" id="A0AAW0CDV6"/>
<evidence type="ECO:0000313" key="3">
    <source>
        <dbReference type="EMBL" id="KAK7036000.1"/>
    </source>
</evidence>
<keyword evidence="1" id="KW-0472">Membrane</keyword>
<keyword evidence="4" id="KW-1185">Reference proteome</keyword>
<comment type="caution">
    <text evidence="3">The sequence shown here is derived from an EMBL/GenBank/DDBJ whole genome shotgun (WGS) entry which is preliminary data.</text>
</comment>
<dbReference type="InterPro" id="IPR056632">
    <property type="entry name" value="DUF7730"/>
</dbReference>
<evidence type="ECO:0000259" key="2">
    <source>
        <dbReference type="Pfam" id="PF24864"/>
    </source>
</evidence>
<dbReference type="Pfam" id="PF24864">
    <property type="entry name" value="DUF7730"/>
    <property type="match status" value="1"/>
</dbReference>
<accession>A0AAW0CDV6</accession>
<dbReference type="EMBL" id="JAWWNJ010000019">
    <property type="protein sequence ID" value="KAK7036000.1"/>
    <property type="molecule type" value="Genomic_DNA"/>
</dbReference>
<name>A0AAW0CDV6_9AGAR</name>
<gene>
    <name evidence="3" type="ORF">R3P38DRAFT_2698102</name>
</gene>
<dbReference type="Proteomes" id="UP001362999">
    <property type="component" value="Unassembled WGS sequence"/>
</dbReference>
<feature type="domain" description="DUF7730" evidence="2">
    <location>
        <begin position="69"/>
        <end position="193"/>
    </location>
</feature>
<protein>
    <recommendedName>
        <fullName evidence="2">DUF7730 domain-containing protein</fullName>
    </recommendedName>
</protein>
<reference evidence="3 4" key="1">
    <citation type="journal article" date="2024" name="J Genomics">
        <title>Draft genome sequencing and assembly of Favolaschia claudopus CIRM-BRFM 2984 isolated from oak limbs.</title>
        <authorList>
            <person name="Navarro D."/>
            <person name="Drula E."/>
            <person name="Chaduli D."/>
            <person name="Cazenave R."/>
            <person name="Ahrendt S."/>
            <person name="Wang J."/>
            <person name="Lipzen A."/>
            <person name="Daum C."/>
            <person name="Barry K."/>
            <person name="Grigoriev I.V."/>
            <person name="Favel A."/>
            <person name="Rosso M.N."/>
            <person name="Martin F."/>
        </authorList>
    </citation>
    <scope>NUCLEOTIDE SEQUENCE [LARGE SCALE GENOMIC DNA]</scope>
    <source>
        <strain evidence="3 4">CIRM-BRFM 2984</strain>
    </source>
</reference>
<organism evidence="3 4">
    <name type="scientific">Favolaschia claudopus</name>
    <dbReference type="NCBI Taxonomy" id="2862362"/>
    <lineage>
        <taxon>Eukaryota</taxon>
        <taxon>Fungi</taxon>
        <taxon>Dikarya</taxon>
        <taxon>Basidiomycota</taxon>
        <taxon>Agaricomycotina</taxon>
        <taxon>Agaricomycetes</taxon>
        <taxon>Agaricomycetidae</taxon>
        <taxon>Agaricales</taxon>
        <taxon>Marasmiineae</taxon>
        <taxon>Mycenaceae</taxon>
        <taxon>Favolaschia</taxon>
    </lineage>
</organism>
<keyword evidence="1" id="KW-0812">Transmembrane</keyword>
<sequence length="312" mass="36684">MVGELPDWQKLAIKYALITVCFPCFCWIRLFPPTCRKRVPRQSKPTPRRRAPPSKPRIDIFQRPAAVQSHKSAFFRLPLELRLRIYEDLLGRRIFRLRAVHNGGIAGVRSQYLEPVAADPHSRWEGVTEGPTTAILLSCRHTYHEALPVLYGQNTFSCSILELHLYVLTGIGKWSLPYIRSLDLTHSFRCSYIPPWHTVFALLERMNLKRLMFRFGMTNGVKWTAFNPRVDTVNDTWAYRVLGFRNLQFFELFMFESRAFELYVQDYSGHSDIAREMQRLLIGPGAEERYREYLEKWEENHIVYVADPYLHV</sequence>
<dbReference type="PANTHER" id="PTHR38790">
    <property type="entry name" value="2EXR DOMAIN-CONTAINING PROTEIN-RELATED"/>
    <property type="match status" value="1"/>
</dbReference>
<evidence type="ECO:0000256" key="1">
    <source>
        <dbReference type="SAM" id="Phobius"/>
    </source>
</evidence>
<feature type="transmembrane region" description="Helical" evidence="1">
    <location>
        <begin position="12"/>
        <end position="31"/>
    </location>
</feature>